<reference evidence="2 3" key="1">
    <citation type="submission" date="2014-04" db="EMBL/GenBank/DDBJ databases">
        <title>Evolutionary Origins and Diversification of the Mycorrhizal Mutualists.</title>
        <authorList>
            <consortium name="DOE Joint Genome Institute"/>
            <consortium name="Mycorrhizal Genomics Consortium"/>
            <person name="Kohler A."/>
            <person name="Kuo A."/>
            <person name="Nagy L.G."/>
            <person name="Floudas D."/>
            <person name="Copeland A."/>
            <person name="Barry K.W."/>
            <person name="Cichocki N."/>
            <person name="Veneault-Fourrey C."/>
            <person name="LaButti K."/>
            <person name="Lindquist E.A."/>
            <person name="Lipzen A."/>
            <person name="Lundell T."/>
            <person name="Morin E."/>
            <person name="Murat C."/>
            <person name="Riley R."/>
            <person name="Ohm R."/>
            <person name="Sun H."/>
            <person name="Tunlid A."/>
            <person name="Henrissat B."/>
            <person name="Grigoriev I.V."/>
            <person name="Hibbett D.S."/>
            <person name="Martin F."/>
        </authorList>
    </citation>
    <scope>NUCLEOTIDE SEQUENCE [LARGE SCALE GENOMIC DNA]</scope>
    <source>
        <strain evidence="2 3">Koide BX008</strain>
    </source>
</reference>
<dbReference type="EMBL" id="KN818257">
    <property type="protein sequence ID" value="KIL63577.1"/>
    <property type="molecule type" value="Genomic_DNA"/>
</dbReference>
<keyword evidence="3" id="KW-1185">Reference proteome</keyword>
<evidence type="ECO:0000313" key="2">
    <source>
        <dbReference type="EMBL" id="KIL63577.1"/>
    </source>
</evidence>
<evidence type="ECO:0000313" key="3">
    <source>
        <dbReference type="Proteomes" id="UP000054549"/>
    </source>
</evidence>
<evidence type="ECO:0000256" key="1">
    <source>
        <dbReference type="SAM" id="Phobius"/>
    </source>
</evidence>
<keyword evidence="1" id="KW-0472">Membrane</keyword>
<organism evidence="2 3">
    <name type="scientific">Amanita muscaria (strain Koide BX008)</name>
    <dbReference type="NCBI Taxonomy" id="946122"/>
    <lineage>
        <taxon>Eukaryota</taxon>
        <taxon>Fungi</taxon>
        <taxon>Dikarya</taxon>
        <taxon>Basidiomycota</taxon>
        <taxon>Agaricomycotina</taxon>
        <taxon>Agaricomycetes</taxon>
        <taxon>Agaricomycetidae</taxon>
        <taxon>Agaricales</taxon>
        <taxon>Pluteineae</taxon>
        <taxon>Amanitaceae</taxon>
        <taxon>Amanita</taxon>
    </lineage>
</organism>
<sequence>MTRLTAPRNTSTLPFCFVSNTLPDTCRPSRLFRGAVQSGPSRSWLDALDVGPSLRCLFFIAYASLLLLHSFNFRSSVSKLYAYIHKYTMCIPGHSPLFK</sequence>
<dbReference type="Proteomes" id="UP000054549">
    <property type="component" value="Unassembled WGS sequence"/>
</dbReference>
<keyword evidence="1" id="KW-0812">Transmembrane</keyword>
<name>A0A0C2WPK8_AMAMK</name>
<dbReference type="InParanoid" id="A0A0C2WPK8"/>
<keyword evidence="1" id="KW-1133">Transmembrane helix</keyword>
<protein>
    <submittedName>
        <fullName evidence="2">Uncharacterized protein</fullName>
    </submittedName>
</protein>
<dbReference type="AlphaFoldDB" id="A0A0C2WPK8"/>
<accession>A0A0C2WPK8</accession>
<proteinExistence type="predicted"/>
<dbReference type="HOGENOM" id="CLU_2319806_0_0_1"/>
<gene>
    <name evidence="2" type="ORF">M378DRAFT_164249</name>
</gene>
<feature type="transmembrane region" description="Helical" evidence="1">
    <location>
        <begin position="52"/>
        <end position="71"/>
    </location>
</feature>